<reference evidence="7 8" key="1">
    <citation type="submission" date="2024-09" db="EMBL/GenBank/DDBJ databases">
        <title>The Natural Products Discovery Center: Release of the First 8490 Sequenced Strains for Exploring Actinobacteria Biosynthetic Diversity.</title>
        <authorList>
            <person name="Kalkreuter E."/>
            <person name="Kautsar S.A."/>
            <person name="Yang D."/>
            <person name="Bader C.D."/>
            <person name="Teijaro C.N."/>
            <person name="Fluegel L."/>
            <person name="Davis C.M."/>
            <person name="Simpson J.R."/>
            <person name="Lauterbach L."/>
            <person name="Steele A.D."/>
            <person name="Gui C."/>
            <person name="Meng S."/>
            <person name="Li G."/>
            <person name="Viehrig K."/>
            <person name="Ye F."/>
            <person name="Su P."/>
            <person name="Kiefer A.F."/>
            <person name="Nichols A."/>
            <person name="Cepeda A.J."/>
            <person name="Yan W."/>
            <person name="Fan B."/>
            <person name="Jiang Y."/>
            <person name="Adhikari A."/>
            <person name="Zheng C.-J."/>
            <person name="Schuster L."/>
            <person name="Cowan T.M."/>
            <person name="Smanski M.J."/>
            <person name="Chevrette M.G."/>
            <person name="De Carvalho L.P.S."/>
            <person name="Shen B."/>
        </authorList>
    </citation>
    <scope>NUCLEOTIDE SEQUENCE [LARGE SCALE GENOMIC DNA]</scope>
    <source>
        <strain evidence="7 8">NPDC056472</strain>
    </source>
</reference>
<dbReference type="PANTHER" id="PTHR23534:SF1">
    <property type="entry name" value="MAJOR FACILITATOR SUPERFAMILY PROTEIN"/>
    <property type="match status" value="1"/>
</dbReference>
<organism evidence="7 8">
    <name type="scientific">Streptomyces wedmorensis</name>
    <dbReference type="NCBI Taxonomy" id="43759"/>
    <lineage>
        <taxon>Bacteria</taxon>
        <taxon>Bacillati</taxon>
        <taxon>Actinomycetota</taxon>
        <taxon>Actinomycetes</taxon>
        <taxon>Kitasatosporales</taxon>
        <taxon>Streptomycetaceae</taxon>
        <taxon>Streptomyces</taxon>
    </lineage>
</organism>
<proteinExistence type="predicted"/>
<evidence type="ECO:0000313" key="8">
    <source>
        <dbReference type="Proteomes" id="UP001600424"/>
    </source>
</evidence>
<keyword evidence="8" id="KW-1185">Reference proteome</keyword>
<dbReference type="PROSITE" id="PS50850">
    <property type="entry name" value="MFS"/>
    <property type="match status" value="1"/>
</dbReference>
<dbReference type="Gene3D" id="1.20.1250.20">
    <property type="entry name" value="MFS general substrate transporter like domains"/>
    <property type="match status" value="1"/>
</dbReference>
<accession>A0ABW6IYK4</accession>
<evidence type="ECO:0000256" key="5">
    <source>
        <dbReference type="SAM" id="Phobius"/>
    </source>
</evidence>
<feature type="transmembrane region" description="Helical" evidence="5">
    <location>
        <begin position="407"/>
        <end position="425"/>
    </location>
</feature>
<sequence length="428" mass="42198">MTQTSGAPDATLPEHIPVTDAELPALRRRIQAVLIGTQILGGLGIATGIALAAVLARDVSGSEALSGLASTASVAGPALLAMPLASLMAARGRRAGLVLAYLIGAVGAGVAVLGAVADSFPLLLVGFVGFGAGSSANLAARFAAADLAEPDRRARAISTVVWATTIGAVLGPNIAAPAGRSVTGLGIPATAGPFVWAAGVFVVAAVLVALLLRPDPLLTARALTGSDAGKAAEGRSLRAGMRAVRESPMARLALVTVAASHTAMVSIMSMTPVALTHHGADIQLIGMVISGHIAGMYAFSPVMGWLSDRLGRLSVIGLAVGLLGTAALVAGTSGASHAQTAVGLFILGLGWSAGLVSGSALLTDSVPQEARAAVQGLSDTVMNTAAGLGGLAAGLIVSQAGYGPLNAIAACLLLPMAALAVRSVLRKA</sequence>
<feature type="transmembrane region" description="Helical" evidence="5">
    <location>
        <begin position="313"/>
        <end position="335"/>
    </location>
</feature>
<keyword evidence="4 5" id="KW-0472">Membrane</keyword>
<feature type="transmembrane region" description="Helical" evidence="5">
    <location>
        <begin position="383"/>
        <end position="401"/>
    </location>
</feature>
<dbReference type="EMBL" id="JBHTRV010000013">
    <property type="protein sequence ID" value="MFE5981714.1"/>
    <property type="molecule type" value="Genomic_DNA"/>
</dbReference>
<evidence type="ECO:0000256" key="2">
    <source>
        <dbReference type="ARBA" id="ARBA00022692"/>
    </source>
</evidence>
<feature type="transmembrane region" description="Helical" evidence="5">
    <location>
        <begin position="156"/>
        <end position="174"/>
    </location>
</feature>
<feature type="domain" description="Major facilitator superfamily (MFS) profile" evidence="6">
    <location>
        <begin position="30"/>
        <end position="428"/>
    </location>
</feature>
<evidence type="ECO:0000256" key="3">
    <source>
        <dbReference type="ARBA" id="ARBA00022989"/>
    </source>
</evidence>
<keyword evidence="3 5" id="KW-1133">Transmembrane helix</keyword>
<gene>
    <name evidence="7" type="ORF">ACFQ63_18660</name>
</gene>
<dbReference type="InterPro" id="IPR036259">
    <property type="entry name" value="MFS_trans_sf"/>
</dbReference>
<feature type="transmembrane region" description="Helical" evidence="5">
    <location>
        <begin position="122"/>
        <end position="144"/>
    </location>
</feature>
<dbReference type="Proteomes" id="UP001600424">
    <property type="component" value="Unassembled WGS sequence"/>
</dbReference>
<dbReference type="InterPro" id="IPR020846">
    <property type="entry name" value="MFS_dom"/>
</dbReference>
<feature type="transmembrane region" description="Helical" evidence="5">
    <location>
        <begin position="252"/>
        <end position="270"/>
    </location>
</feature>
<evidence type="ECO:0000256" key="4">
    <source>
        <dbReference type="ARBA" id="ARBA00023136"/>
    </source>
</evidence>
<evidence type="ECO:0000259" key="6">
    <source>
        <dbReference type="PROSITE" id="PS50850"/>
    </source>
</evidence>
<evidence type="ECO:0000313" key="7">
    <source>
        <dbReference type="EMBL" id="MFE5981714.1"/>
    </source>
</evidence>
<comment type="subcellular location">
    <subcellularLocation>
        <location evidence="1">Cell membrane</location>
        <topology evidence="1">Multi-pass membrane protein</topology>
    </subcellularLocation>
</comment>
<dbReference type="InterPro" id="IPR011701">
    <property type="entry name" value="MFS"/>
</dbReference>
<name>A0ABW6IYK4_STRWE</name>
<feature type="transmembrane region" description="Helical" evidence="5">
    <location>
        <begin position="194"/>
        <end position="212"/>
    </location>
</feature>
<feature type="transmembrane region" description="Helical" evidence="5">
    <location>
        <begin position="341"/>
        <end position="362"/>
    </location>
</feature>
<feature type="transmembrane region" description="Helical" evidence="5">
    <location>
        <begin position="97"/>
        <end position="116"/>
    </location>
</feature>
<feature type="transmembrane region" description="Helical" evidence="5">
    <location>
        <begin position="68"/>
        <end position="90"/>
    </location>
</feature>
<feature type="transmembrane region" description="Helical" evidence="5">
    <location>
        <begin position="32"/>
        <end position="56"/>
    </location>
</feature>
<dbReference type="PANTHER" id="PTHR23534">
    <property type="entry name" value="MFS PERMEASE"/>
    <property type="match status" value="1"/>
</dbReference>
<evidence type="ECO:0000256" key="1">
    <source>
        <dbReference type="ARBA" id="ARBA00004651"/>
    </source>
</evidence>
<keyword evidence="2 5" id="KW-0812">Transmembrane</keyword>
<dbReference type="SUPFAM" id="SSF103473">
    <property type="entry name" value="MFS general substrate transporter"/>
    <property type="match status" value="1"/>
</dbReference>
<dbReference type="Pfam" id="PF07690">
    <property type="entry name" value="MFS_1"/>
    <property type="match status" value="1"/>
</dbReference>
<feature type="transmembrane region" description="Helical" evidence="5">
    <location>
        <begin position="282"/>
        <end position="306"/>
    </location>
</feature>
<comment type="caution">
    <text evidence="7">The sequence shown here is derived from an EMBL/GenBank/DDBJ whole genome shotgun (WGS) entry which is preliminary data.</text>
</comment>
<protein>
    <submittedName>
        <fullName evidence="7">MFS transporter</fullName>
    </submittedName>
</protein>
<dbReference type="RefSeq" id="WP_362556799.1">
    <property type="nucleotide sequence ID" value="NZ_JBEZXO010000001.1"/>
</dbReference>